<dbReference type="InterPro" id="IPR005225">
    <property type="entry name" value="Small_GTP-bd"/>
</dbReference>
<accession>A0ABQ6MW12</accession>
<dbReference type="NCBIfam" id="TIGR00231">
    <property type="entry name" value="small_GTP"/>
    <property type="match status" value="1"/>
</dbReference>
<sequence>MGNTFFSAIDKLVSTFAGLEDKRILLLGLDAAGKTTLLYSLKLNECVHSIPTIGFNVEHIEYKRLNMTMWDVGGQDKIRRLWRHYYENADALIYVVDSSDPARLQEARLELHKILSDDAVKRTLTSVLVYANKQDMSNAMSPAMMVQELGLNNLHGVDWYCQASAATTGAGLYEGLEWLNGSLTGAPANKRKGARGALGAGGMASMVGGI</sequence>
<name>A0ABQ6MW12_9STRA</name>
<dbReference type="CDD" id="cd00878">
    <property type="entry name" value="Arf_Arl"/>
    <property type="match status" value="1"/>
</dbReference>
<reference evidence="4 5" key="1">
    <citation type="journal article" date="2023" name="Commun. Biol.">
        <title>Genome analysis of Parmales, the sister group of diatoms, reveals the evolutionary specialization of diatoms from phago-mixotrophs to photoautotrophs.</title>
        <authorList>
            <person name="Ban H."/>
            <person name="Sato S."/>
            <person name="Yoshikawa S."/>
            <person name="Yamada K."/>
            <person name="Nakamura Y."/>
            <person name="Ichinomiya M."/>
            <person name="Sato N."/>
            <person name="Blanc-Mathieu R."/>
            <person name="Endo H."/>
            <person name="Kuwata A."/>
            <person name="Ogata H."/>
        </authorList>
    </citation>
    <scope>NUCLEOTIDE SEQUENCE [LARGE SCALE GENOMIC DNA]</scope>
</reference>
<evidence type="ECO:0000313" key="4">
    <source>
        <dbReference type="EMBL" id="GMI33678.1"/>
    </source>
</evidence>
<dbReference type="Pfam" id="PF00025">
    <property type="entry name" value="Arf"/>
    <property type="match status" value="1"/>
</dbReference>
<keyword evidence="1 3" id="KW-0547">Nucleotide-binding</keyword>
<evidence type="ECO:0000313" key="5">
    <source>
        <dbReference type="Proteomes" id="UP001165060"/>
    </source>
</evidence>
<protein>
    <recommendedName>
        <fullName evidence="6">ADP-ribosylation factor</fullName>
    </recommendedName>
</protein>
<dbReference type="SMART" id="SM00177">
    <property type="entry name" value="ARF"/>
    <property type="match status" value="1"/>
</dbReference>
<dbReference type="Proteomes" id="UP001165060">
    <property type="component" value="Unassembled WGS sequence"/>
</dbReference>
<evidence type="ECO:0000256" key="2">
    <source>
        <dbReference type="ARBA" id="ARBA00023134"/>
    </source>
</evidence>
<organism evidence="4 5">
    <name type="scientific">Tetraparma gracilis</name>
    <dbReference type="NCBI Taxonomy" id="2962635"/>
    <lineage>
        <taxon>Eukaryota</taxon>
        <taxon>Sar</taxon>
        <taxon>Stramenopiles</taxon>
        <taxon>Ochrophyta</taxon>
        <taxon>Bolidophyceae</taxon>
        <taxon>Parmales</taxon>
        <taxon>Triparmaceae</taxon>
        <taxon>Tetraparma</taxon>
    </lineage>
</organism>
<dbReference type="InterPro" id="IPR024156">
    <property type="entry name" value="Small_GTPase_ARF"/>
</dbReference>
<dbReference type="SMART" id="SM00178">
    <property type="entry name" value="SAR"/>
    <property type="match status" value="1"/>
</dbReference>
<comment type="similarity">
    <text evidence="3">Belongs to the small GTPase superfamily. Arf family.</text>
</comment>
<dbReference type="PANTHER" id="PTHR11711">
    <property type="entry name" value="ADP RIBOSYLATION FACTOR-RELATED"/>
    <property type="match status" value="1"/>
</dbReference>
<evidence type="ECO:0008006" key="6">
    <source>
        <dbReference type="Google" id="ProtNLM"/>
    </source>
</evidence>
<dbReference type="SUPFAM" id="SSF52540">
    <property type="entry name" value="P-loop containing nucleoside triphosphate hydrolases"/>
    <property type="match status" value="1"/>
</dbReference>
<evidence type="ECO:0000256" key="1">
    <source>
        <dbReference type="ARBA" id="ARBA00022741"/>
    </source>
</evidence>
<keyword evidence="2 3" id="KW-0342">GTP-binding</keyword>
<dbReference type="InterPro" id="IPR027417">
    <property type="entry name" value="P-loop_NTPase"/>
</dbReference>
<comment type="caution">
    <text evidence="4">The sequence shown here is derived from an EMBL/GenBank/DDBJ whole genome shotgun (WGS) entry which is preliminary data.</text>
</comment>
<gene>
    <name evidence="4" type="ORF">TeGR_g8026</name>
</gene>
<dbReference type="EMBL" id="BRYB01004579">
    <property type="protein sequence ID" value="GMI33678.1"/>
    <property type="molecule type" value="Genomic_DNA"/>
</dbReference>
<keyword evidence="5" id="KW-1185">Reference proteome</keyword>
<dbReference type="PROSITE" id="PS51417">
    <property type="entry name" value="ARF"/>
    <property type="match status" value="1"/>
</dbReference>
<proteinExistence type="inferred from homology"/>
<dbReference type="Gene3D" id="3.40.50.300">
    <property type="entry name" value="P-loop containing nucleotide triphosphate hydrolases"/>
    <property type="match status" value="1"/>
</dbReference>
<dbReference type="InterPro" id="IPR006689">
    <property type="entry name" value="Small_GTPase_ARF/SAR"/>
</dbReference>
<evidence type="ECO:0000256" key="3">
    <source>
        <dbReference type="RuleBase" id="RU003925"/>
    </source>
</evidence>
<dbReference type="PRINTS" id="PR00328">
    <property type="entry name" value="SAR1GTPBP"/>
</dbReference>